<dbReference type="EMBL" id="CP001620">
    <property type="protein sequence ID" value="ACR18395.1"/>
    <property type="molecule type" value="Genomic_DNA"/>
</dbReference>
<dbReference type="SUPFAM" id="SSF110921">
    <property type="entry name" value="2-isopropylmalate synthase LeuA, allosteric (dimerisation) domain"/>
    <property type="match status" value="1"/>
</dbReference>
<evidence type="ECO:0008006" key="5">
    <source>
        <dbReference type="Google" id="ProtNLM"/>
    </source>
</evidence>
<proteinExistence type="predicted"/>
<reference evidence="3 4" key="1">
    <citation type="journal article" date="2008" name="J. Biotechnol.">
        <title>Ultrafast pyrosequencing of Corynebacterium kroppenstedtii DSM44385 revealed insights into the physiology of a lipophilic corynebacterium that lacks mycolic acids.</title>
        <authorList>
            <person name="Tauch A."/>
            <person name="Schneider J."/>
            <person name="Szczepanowski R."/>
            <person name="Tilker A."/>
            <person name="Viehoever P."/>
            <person name="Gartemann K.-H."/>
            <person name="Arnold W."/>
            <person name="Blom J."/>
            <person name="Brinkrolf K."/>
            <person name="Brune I."/>
            <person name="Goetker S."/>
            <person name="Weisshaar B."/>
            <person name="Goesmann A."/>
            <person name="Droege M."/>
            <person name="Puehler A."/>
        </authorList>
    </citation>
    <scope>NUCLEOTIDE SEQUENCE [LARGE SCALE GENOMIC DNA]</scope>
    <source>
        <strain evidence="4">DSM 44385 / JCM 11950 / CIP 105744 / CCUG 35717</strain>
    </source>
</reference>
<dbReference type="OrthoDB" id="4773719at2"/>
<dbReference type="InterPro" id="IPR036230">
    <property type="entry name" value="LeuA_allosteric_dom_sf"/>
</dbReference>
<feature type="region of interest" description="Disordered" evidence="2">
    <location>
        <begin position="69"/>
        <end position="88"/>
    </location>
</feature>
<name>C4LKP0_CORK4</name>
<feature type="region of interest" description="Disordered" evidence="2">
    <location>
        <begin position="19"/>
        <end position="53"/>
    </location>
</feature>
<organism evidence="3 4">
    <name type="scientific">Corynebacterium kroppenstedtii (strain DSM 44385 / JCM 11950 / CIP 105744 / CCUG 35717)</name>
    <dbReference type="NCBI Taxonomy" id="645127"/>
    <lineage>
        <taxon>Bacteria</taxon>
        <taxon>Bacillati</taxon>
        <taxon>Actinomycetota</taxon>
        <taxon>Actinomycetes</taxon>
        <taxon>Mycobacteriales</taxon>
        <taxon>Corynebacteriaceae</taxon>
        <taxon>Corynebacterium</taxon>
    </lineage>
</organism>
<keyword evidence="4" id="KW-1185">Reference proteome</keyword>
<feature type="compositionally biased region" description="Polar residues" evidence="2">
    <location>
        <begin position="19"/>
        <end position="28"/>
    </location>
</feature>
<dbReference type="eggNOG" id="COG0119">
    <property type="taxonomic scope" value="Bacteria"/>
</dbReference>
<dbReference type="AlphaFoldDB" id="C4LKP0"/>
<evidence type="ECO:0000313" key="4">
    <source>
        <dbReference type="Proteomes" id="UP000001473"/>
    </source>
</evidence>
<dbReference type="Gene3D" id="3.30.160.270">
    <property type="match status" value="1"/>
</dbReference>
<dbReference type="HOGENOM" id="CLU_097459_0_0_11"/>
<dbReference type="STRING" id="645127.ckrop_1670"/>
<dbReference type="Proteomes" id="UP000001473">
    <property type="component" value="Chromosome"/>
</dbReference>
<feature type="compositionally biased region" description="Polar residues" evidence="2">
    <location>
        <begin position="76"/>
        <end position="88"/>
    </location>
</feature>
<gene>
    <name evidence="3" type="ordered locus">ckrop_1670</name>
</gene>
<accession>C4LKP0</accession>
<evidence type="ECO:0000313" key="3">
    <source>
        <dbReference type="EMBL" id="ACR18395.1"/>
    </source>
</evidence>
<evidence type="ECO:0000256" key="2">
    <source>
        <dbReference type="SAM" id="MobiDB-lite"/>
    </source>
</evidence>
<dbReference type="GO" id="GO:0016740">
    <property type="term" value="F:transferase activity"/>
    <property type="evidence" value="ECO:0007669"/>
    <property type="project" value="UniProtKB-KW"/>
</dbReference>
<protein>
    <recommendedName>
        <fullName evidence="5">Acetyl-CoA acetyltransferase</fullName>
    </recommendedName>
</protein>
<evidence type="ECO:0000256" key="1">
    <source>
        <dbReference type="ARBA" id="ARBA00022679"/>
    </source>
</evidence>
<sequence length="249" mass="28209">MAHTRPLITLSDHHDDWPTFSSVITTPSRSRRHKTKSTQDKAVPRVKRQRNKDSAPVYIYTPSRRRTHSFTRDTTRAFSTPNQGTNFEAQPTRRTFADDPFRARFGHRLPRGLREQAHGMAWRTFTETFCAPGGALSLQSLNHEQLRAGRRRYTITLADSSQPSSQRTSTHTITSMGAISAMTHILADGGRRVEILEFHQFTIFEATVTMIYAAHDRRKVWTVGFGSNPDISAANSLVNAANRLYPTVK</sequence>
<keyword evidence="1" id="KW-0808">Transferase</keyword>
<dbReference type="RefSeq" id="WP_012732282.1">
    <property type="nucleotide sequence ID" value="NC_012704.1"/>
</dbReference>
<dbReference type="KEGG" id="ckp:ckrop_1670"/>